<accession>A0A2S7INU6</accession>
<dbReference type="OrthoDB" id="10010150at2"/>
<evidence type="ECO:0000256" key="1">
    <source>
        <dbReference type="SAM" id="MobiDB-lite"/>
    </source>
</evidence>
<sequence>MIYPDEVIDENVRASLTPDPDEDELDENVDDLDNEEYEEEDLTVYDDEDEDLTDEEEPVIEEDFSTDSDIVIGDDELDEIEQLDTRENGIMKPYPTHEMYGDNTLTNTN</sequence>
<comment type="caution">
    <text evidence="2">The sequence shown here is derived from an EMBL/GenBank/DDBJ whole genome shotgun (WGS) entry which is preliminary data.</text>
</comment>
<dbReference type="Proteomes" id="UP000239590">
    <property type="component" value="Unassembled WGS sequence"/>
</dbReference>
<protein>
    <submittedName>
        <fullName evidence="2">Uncharacterized protein</fullName>
    </submittedName>
</protein>
<organism evidence="2 3">
    <name type="scientific">Siphonobacter curvatus</name>
    <dbReference type="NCBI Taxonomy" id="2094562"/>
    <lineage>
        <taxon>Bacteria</taxon>
        <taxon>Pseudomonadati</taxon>
        <taxon>Bacteroidota</taxon>
        <taxon>Cytophagia</taxon>
        <taxon>Cytophagales</taxon>
        <taxon>Cytophagaceae</taxon>
        <taxon>Siphonobacter</taxon>
    </lineage>
</organism>
<dbReference type="AlphaFoldDB" id="A0A2S7INU6"/>
<dbReference type="RefSeq" id="WP_104710869.1">
    <property type="nucleotide sequence ID" value="NZ_PTRA01000001.1"/>
</dbReference>
<gene>
    <name evidence="2" type="ORF">C5O19_07045</name>
</gene>
<dbReference type="EMBL" id="PTRA01000001">
    <property type="protein sequence ID" value="PQA59403.1"/>
    <property type="molecule type" value="Genomic_DNA"/>
</dbReference>
<feature type="compositionally biased region" description="Acidic residues" evidence="1">
    <location>
        <begin position="19"/>
        <end position="57"/>
    </location>
</feature>
<proteinExistence type="predicted"/>
<reference evidence="3" key="1">
    <citation type="submission" date="2018-02" db="EMBL/GenBank/DDBJ databases">
        <title>Genome sequencing of Solimonas sp. HR-BB.</title>
        <authorList>
            <person name="Lee Y."/>
            <person name="Jeon C.O."/>
        </authorList>
    </citation>
    <scope>NUCLEOTIDE SEQUENCE [LARGE SCALE GENOMIC DNA]</scope>
    <source>
        <strain evidence="3">HR-U</strain>
    </source>
</reference>
<evidence type="ECO:0000313" key="3">
    <source>
        <dbReference type="Proteomes" id="UP000239590"/>
    </source>
</evidence>
<keyword evidence="3" id="KW-1185">Reference proteome</keyword>
<feature type="region of interest" description="Disordered" evidence="1">
    <location>
        <begin position="1"/>
        <end position="57"/>
    </location>
</feature>
<name>A0A2S7INU6_9BACT</name>
<evidence type="ECO:0000313" key="2">
    <source>
        <dbReference type="EMBL" id="PQA59403.1"/>
    </source>
</evidence>
<feature type="region of interest" description="Disordered" evidence="1">
    <location>
        <begin position="86"/>
        <end position="109"/>
    </location>
</feature>